<comment type="similarity">
    <text evidence="2 8">Belongs to the Casparian strip membrane proteins (CASP) family.</text>
</comment>
<keyword evidence="7 8" id="KW-0472">Membrane</keyword>
<feature type="domain" description="Casparian strip membrane protein" evidence="9">
    <location>
        <begin position="10"/>
        <end position="114"/>
    </location>
</feature>
<evidence type="ECO:0000256" key="3">
    <source>
        <dbReference type="ARBA" id="ARBA00011489"/>
    </source>
</evidence>
<comment type="subcellular location">
    <subcellularLocation>
        <location evidence="1 8">Cell membrane</location>
        <topology evidence="1 8">Multi-pass membrane protein</topology>
    </subcellularLocation>
</comment>
<keyword evidence="6 8" id="KW-1133">Transmembrane helix</keyword>
<sequence>MKHLQKKLARGITSATLLVAIIVFKLNRVTLEGDFKPTYSYYDSYSYTFYVAAIGLFYNMVQIPFPTFYLLKAKRLLNHYGFILFDFYSDKVISLLLATAIGASFGATFDLKKINYLDYYSSITCIAKEIVMHNLKFFIFVEEPKI</sequence>
<evidence type="ECO:0000256" key="6">
    <source>
        <dbReference type="ARBA" id="ARBA00022989"/>
    </source>
</evidence>
<organism evidence="10 11">
    <name type="scientific">Lithospermum erythrorhizon</name>
    <name type="common">Purple gromwell</name>
    <name type="synonym">Lithospermum officinale var. erythrorhizon</name>
    <dbReference type="NCBI Taxonomy" id="34254"/>
    <lineage>
        <taxon>Eukaryota</taxon>
        <taxon>Viridiplantae</taxon>
        <taxon>Streptophyta</taxon>
        <taxon>Embryophyta</taxon>
        <taxon>Tracheophyta</taxon>
        <taxon>Spermatophyta</taxon>
        <taxon>Magnoliopsida</taxon>
        <taxon>eudicotyledons</taxon>
        <taxon>Gunneridae</taxon>
        <taxon>Pentapetalae</taxon>
        <taxon>asterids</taxon>
        <taxon>lamiids</taxon>
        <taxon>Boraginales</taxon>
        <taxon>Boraginaceae</taxon>
        <taxon>Boraginoideae</taxon>
        <taxon>Lithospermeae</taxon>
        <taxon>Lithospermum</taxon>
    </lineage>
</organism>
<evidence type="ECO:0000256" key="7">
    <source>
        <dbReference type="ARBA" id="ARBA00023136"/>
    </source>
</evidence>
<feature type="transmembrane region" description="Helical" evidence="8">
    <location>
        <begin position="7"/>
        <end position="27"/>
    </location>
</feature>
<dbReference type="PANTHER" id="PTHR33573">
    <property type="entry name" value="CASP-LIKE PROTEIN 4A4"/>
    <property type="match status" value="1"/>
</dbReference>
<comment type="caution">
    <text evidence="10">The sequence shown here is derived from an EMBL/GenBank/DDBJ whole genome shotgun (WGS) entry which is preliminary data.</text>
</comment>
<name>A0AAV3PB28_LITER</name>
<evidence type="ECO:0000313" key="10">
    <source>
        <dbReference type="EMBL" id="GAA0148789.1"/>
    </source>
</evidence>
<dbReference type="PANTHER" id="PTHR33573:SF14">
    <property type="entry name" value="CASP-LIKE PROTEIN"/>
    <property type="match status" value="1"/>
</dbReference>
<reference evidence="10 11" key="1">
    <citation type="submission" date="2024-01" db="EMBL/GenBank/DDBJ databases">
        <title>The complete chloroplast genome sequence of Lithospermum erythrorhizon: insights into the phylogenetic relationship among Boraginaceae species and the maternal lineages of purple gromwells.</title>
        <authorList>
            <person name="Okada T."/>
            <person name="Watanabe K."/>
        </authorList>
    </citation>
    <scope>NUCLEOTIDE SEQUENCE [LARGE SCALE GENOMIC DNA]</scope>
</reference>
<keyword evidence="4 8" id="KW-1003">Cell membrane</keyword>
<evidence type="ECO:0000259" key="9">
    <source>
        <dbReference type="Pfam" id="PF04535"/>
    </source>
</evidence>
<dbReference type="Pfam" id="PF04535">
    <property type="entry name" value="CASP_dom"/>
    <property type="match status" value="1"/>
</dbReference>
<comment type="caution">
    <text evidence="8">Lacks conserved residue(s) required for the propagation of feature annotation.</text>
</comment>
<gene>
    <name evidence="10" type="ORF">LIER_36801</name>
</gene>
<dbReference type="Proteomes" id="UP001454036">
    <property type="component" value="Unassembled WGS sequence"/>
</dbReference>
<keyword evidence="11" id="KW-1185">Reference proteome</keyword>
<feature type="transmembrane region" description="Helical" evidence="8">
    <location>
        <begin position="47"/>
        <end position="71"/>
    </location>
</feature>
<dbReference type="InterPro" id="IPR006702">
    <property type="entry name" value="CASP_dom"/>
</dbReference>
<evidence type="ECO:0000256" key="8">
    <source>
        <dbReference type="RuleBase" id="RU361233"/>
    </source>
</evidence>
<evidence type="ECO:0000256" key="4">
    <source>
        <dbReference type="ARBA" id="ARBA00022475"/>
    </source>
</evidence>
<accession>A0AAV3PB28</accession>
<evidence type="ECO:0000256" key="5">
    <source>
        <dbReference type="ARBA" id="ARBA00022692"/>
    </source>
</evidence>
<evidence type="ECO:0000313" key="11">
    <source>
        <dbReference type="Proteomes" id="UP001454036"/>
    </source>
</evidence>
<comment type="subunit">
    <text evidence="3 8">Homodimer and heterodimers.</text>
</comment>
<dbReference type="AlphaFoldDB" id="A0AAV3PB28"/>
<feature type="transmembrane region" description="Helical" evidence="8">
    <location>
        <begin position="92"/>
        <end position="109"/>
    </location>
</feature>
<evidence type="ECO:0000256" key="2">
    <source>
        <dbReference type="ARBA" id="ARBA00007651"/>
    </source>
</evidence>
<protein>
    <recommendedName>
        <fullName evidence="8">CASP-like protein</fullName>
    </recommendedName>
</protein>
<dbReference type="EMBL" id="BAABME010017107">
    <property type="protein sequence ID" value="GAA0148789.1"/>
    <property type="molecule type" value="Genomic_DNA"/>
</dbReference>
<proteinExistence type="inferred from homology"/>
<evidence type="ECO:0000256" key="1">
    <source>
        <dbReference type="ARBA" id="ARBA00004651"/>
    </source>
</evidence>
<dbReference type="GO" id="GO:0005886">
    <property type="term" value="C:plasma membrane"/>
    <property type="evidence" value="ECO:0007669"/>
    <property type="project" value="UniProtKB-SubCell"/>
</dbReference>
<keyword evidence="5 8" id="KW-0812">Transmembrane</keyword>